<protein>
    <recommendedName>
        <fullName evidence="1">PurM-like N-terminal domain-containing protein</fullName>
    </recommendedName>
</protein>
<dbReference type="GO" id="GO:0004637">
    <property type="term" value="F:phosphoribosylamine-glycine ligase activity"/>
    <property type="evidence" value="ECO:0007669"/>
    <property type="project" value="TreeGrafter"/>
</dbReference>
<dbReference type="GO" id="GO:0046084">
    <property type="term" value="P:adenine biosynthetic process"/>
    <property type="evidence" value="ECO:0007669"/>
    <property type="project" value="TreeGrafter"/>
</dbReference>
<dbReference type="InterPro" id="IPR036676">
    <property type="entry name" value="PurM-like_C_sf"/>
</dbReference>
<dbReference type="InterPro" id="IPR004733">
    <property type="entry name" value="PurM_cligase"/>
</dbReference>
<dbReference type="InterPro" id="IPR036921">
    <property type="entry name" value="PurM-like_N_sf"/>
</dbReference>
<dbReference type="SUPFAM" id="SSF56042">
    <property type="entry name" value="PurM C-terminal domain-like"/>
    <property type="match status" value="1"/>
</dbReference>
<dbReference type="GO" id="GO:0005829">
    <property type="term" value="C:cytosol"/>
    <property type="evidence" value="ECO:0007669"/>
    <property type="project" value="TreeGrafter"/>
</dbReference>
<evidence type="ECO:0000313" key="2">
    <source>
        <dbReference type="EMBL" id="SVD05512.1"/>
    </source>
</evidence>
<name>A0A382S7G9_9ZZZZ</name>
<dbReference type="GO" id="GO:0006189">
    <property type="term" value="P:'de novo' IMP biosynthetic process"/>
    <property type="evidence" value="ECO:0007669"/>
    <property type="project" value="InterPro"/>
</dbReference>
<dbReference type="InterPro" id="IPR016188">
    <property type="entry name" value="PurM-like_N"/>
</dbReference>
<accession>A0A382S7G9</accession>
<dbReference type="Pfam" id="PF00586">
    <property type="entry name" value="AIRS"/>
    <property type="match status" value="1"/>
</dbReference>
<dbReference type="AlphaFoldDB" id="A0A382S7G9"/>
<reference evidence="2" key="1">
    <citation type="submission" date="2018-05" db="EMBL/GenBank/DDBJ databases">
        <authorList>
            <person name="Lanie J.A."/>
            <person name="Ng W.-L."/>
            <person name="Kazmierczak K.M."/>
            <person name="Andrzejewski T.M."/>
            <person name="Davidsen T.M."/>
            <person name="Wayne K.J."/>
            <person name="Tettelin H."/>
            <person name="Glass J.I."/>
            <person name="Rusch D."/>
            <person name="Podicherti R."/>
            <person name="Tsui H.-C.T."/>
            <person name="Winkler M.E."/>
        </authorList>
    </citation>
    <scope>NUCLEOTIDE SEQUENCE</scope>
</reference>
<feature type="non-terminal residue" evidence="2">
    <location>
        <position position="233"/>
    </location>
</feature>
<organism evidence="2">
    <name type="scientific">marine metagenome</name>
    <dbReference type="NCBI Taxonomy" id="408172"/>
    <lineage>
        <taxon>unclassified sequences</taxon>
        <taxon>metagenomes</taxon>
        <taxon>ecological metagenomes</taxon>
    </lineage>
</organism>
<evidence type="ECO:0000259" key="1">
    <source>
        <dbReference type="Pfam" id="PF00586"/>
    </source>
</evidence>
<sequence>MKMDLIGNIDAYEDAGVSRDSAKTTVGFLSQLAKSTYDDNVVEGVGGFAAIYRLSGSSDTLLVSSTDGVGTKSRISVALKEYEKLGRDVVNACVNDVLTTGANPLFFLDYIATGRLVSENIEQIGIGIANACKISECSLIGGETAEMPGIYSDEDIELVGFSVGVVNRNDLLKPSSVENGDILLGLASSGVHTNGFSLIRKRLNLDDNSRLLNKYMPELECELGQALTIPHRP</sequence>
<dbReference type="SUPFAM" id="SSF55326">
    <property type="entry name" value="PurM N-terminal domain-like"/>
    <property type="match status" value="1"/>
</dbReference>
<dbReference type="PANTHER" id="PTHR10520:SF12">
    <property type="entry name" value="TRIFUNCTIONAL PURINE BIOSYNTHETIC PROTEIN ADENOSINE-3"/>
    <property type="match status" value="1"/>
</dbReference>
<dbReference type="PANTHER" id="PTHR10520">
    <property type="entry name" value="TRIFUNCTIONAL PURINE BIOSYNTHETIC PROTEIN ADENOSINE-3-RELATED"/>
    <property type="match status" value="1"/>
</dbReference>
<dbReference type="Gene3D" id="3.30.1330.10">
    <property type="entry name" value="PurM-like, N-terminal domain"/>
    <property type="match status" value="1"/>
</dbReference>
<dbReference type="EMBL" id="UINC01126798">
    <property type="protein sequence ID" value="SVD05512.1"/>
    <property type="molecule type" value="Genomic_DNA"/>
</dbReference>
<dbReference type="GO" id="GO:0004641">
    <property type="term" value="F:phosphoribosylformylglycinamidine cyclo-ligase activity"/>
    <property type="evidence" value="ECO:0007669"/>
    <property type="project" value="InterPro"/>
</dbReference>
<gene>
    <name evidence="2" type="ORF">METZ01_LOCUS358366</name>
</gene>
<proteinExistence type="predicted"/>
<dbReference type="Gene3D" id="3.90.650.10">
    <property type="entry name" value="PurM-like C-terminal domain"/>
    <property type="match status" value="1"/>
</dbReference>
<feature type="domain" description="PurM-like N-terminal" evidence="1">
    <location>
        <begin position="49"/>
        <end position="166"/>
    </location>
</feature>